<name>A0A8X6V428_TRICX</name>
<sequence length="88" mass="10040">MRGIRDGPHDFKLQSSDKDGIPLSKLPMSIIAPIEIHRQHCQAFGRNIMSKQIVRRWCRQFSKGRQSVHDEDGSHTARRTAAVLTEFG</sequence>
<dbReference type="AlphaFoldDB" id="A0A8X6V428"/>
<keyword evidence="3" id="KW-1185">Reference proteome</keyword>
<comment type="caution">
    <text evidence="2">The sequence shown here is derived from an EMBL/GenBank/DDBJ whole genome shotgun (WGS) entry which is preliminary data.</text>
</comment>
<accession>A0A8X6V428</accession>
<reference evidence="2" key="1">
    <citation type="submission" date="2020-08" db="EMBL/GenBank/DDBJ databases">
        <title>Multicomponent nature underlies the extraordinary mechanical properties of spider dragline silk.</title>
        <authorList>
            <person name="Kono N."/>
            <person name="Nakamura H."/>
            <person name="Mori M."/>
            <person name="Yoshida Y."/>
            <person name="Ohtoshi R."/>
            <person name="Malay A.D."/>
            <person name="Moran D.A.P."/>
            <person name="Tomita M."/>
            <person name="Numata K."/>
            <person name="Arakawa K."/>
        </authorList>
    </citation>
    <scope>NUCLEOTIDE SEQUENCE</scope>
</reference>
<evidence type="ECO:0000259" key="1">
    <source>
        <dbReference type="Pfam" id="PF17906"/>
    </source>
</evidence>
<dbReference type="Proteomes" id="UP000887159">
    <property type="component" value="Unassembled WGS sequence"/>
</dbReference>
<feature type="domain" description="Mos1 transposase HTH" evidence="1">
    <location>
        <begin position="35"/>
        <end position="64"/>
    </location>
</feature>
<dbReference type="Pfam" id="PF17906">
    <property type="entry name" value="HTH_48"/>
    <property type="match status" value="1"/>
</dbReference>
<evidence type="ECO:0000313" key="3">
    <source>
        <dbReference type="Proteomes" id="UP000887159"/>
    </source>
</evidence>
<gene>
    <name evidence="2" type="ORF">TNCV_1589591</name>
</gene>
<organism evidence="2 3">
    <name type="scientific">Trichonephila clavipes</name>
    <name type="common">Golden silk orbweaver</name>
    <name type="synonym">Nephila clavipes</name>
    <dbReference type="NCBI Taxonomy" id="2585209"/>
    <lineage>
        <taxon>Eukaryota</taxon>
        <taxon>Metazoa</taxon>
        <taxon>Ecdysozoa</taxon>
        <taxon>Arthropoda</taxon>
        <taxon>Chelicerata</taxon>
        <taxon>Arachnida</taxon>
        <taxon>Araneae</taxon>
        <taxon>Araneomorphae</taxon>
        <taxon>Entelegynae</taxon>
        <taxon>Araneoidea</taxon>
        <taxon>Nephilidae</taxon>
        <taxon>Trichonephila</taxon>
    </lineage>
</organism>
<protein>
    <recommendedName>
        <fullName evidence="1">Mos1 transposase HTH domain-containing protein</fullName>
    </recommendedName>
</protein>
<dbReference type="InterPro" id="IPR041426">
    <property type="entry name" value="Mos1_HTH"/>
</dbReference>
<proteinExistence type="predicted"/>
<dbReference type="EMBL" id="BMAU01021175">
    <property type="protein sequence ID" value="GFX93783.1"/>
    <property type="molecule type" value="Genomic_DNA"/>
</dbReference>
<evidence type="ECO:0000313" key="2">
    <source>
        <dbReference type="EMBL" id="GFX93783.1"/>
    </source>
</evidence>